<comment type="caution">
    <text evidence="7">The sequence shown here is derived from an EMBL/GenBank/DDBJ whole genome shotgun (WGS) entry which is preliminary data.</text>
</comment>
<keyword evidence="3 6" id="KW-0317">Glutathione biosynthesis</keyword>
<dbReference type="Gene3D" id="3.30.590.50">
    <property type="match status" value="1"/>
</dbReference>
<keyword evidence="5 6" id="KW-0067">ATP-binding</keyword>
<dbReference type="GO" id="GO:0004357">
    <property type="term" value="F:glutamate-cysteine ligase activity"/>
    <property type="evidence" value="ECO:0007669"/>
    <property type="project" value="UniProtKB-UniRule"/>
</dbReference>
<comment type="similarity">
    <text evidence="6">Belongs to the glutamate--cysteine ligase type 3 family.</text>
</comment>
<keyword evidence="2 6" id="KW-0436">Ligase</keyword>
<evidence type="ECO:0000313" key="8">
    <source>
        <dbReference type="Proteomes" id="UP000663866"/>
    </source>
</evidence>
<dbReference type="InterPro" id="IPR004308">
    <property type="entry name" value="GCS"/>
</dbReference>
<accession>A0A820ZPR8</accession>
<evidence type="ECO:0000256" key="3">
    <source>
        <dbReference type="ARBA" id="ARBA00022684"/>
    </source>
</evidence>
<keyword evidence="4 6" id="KW-0547">Nucleotide-binding</keyword>
<comment type="pathway">
    <text evidence="6">Sulfur metabolism; glutathione biosynthesis; glutathione from L-cysteine and L-glutamate: step 1/2.</text>
</comment>
<protein>
    <recommendedName>
        <fullName evidence="1 6">Glutamate--cysteine ligase</fullName>
        <ecNumber evidence="1 6">6.3.2.2</ecNumber>
    </recommendedName>
    <alternativeName>
        <fullName evidence="6">Gamma-ECS</fullName>
    </alternativeName>
    <alternativeName>
        <fullName evidence="6">Gamma-glutamylcysteine synthetase</fullName>
    </alternativeName>
</protein>
<name>A0A820ZPR8_9BILA</name>
<evidence type="ECO:0000256" key="5">
    <source>
        <dbReference type="ARBA" id="ARBA00022840"/>
    </source>
</evidence>
<evidence type="ECO:0000256" key="6">
    <source>
        <dbReference type="RuleBase" id="RU367135"/>
    </source>
</evidence>
<reference evidence="7" key="1">
    <citation type="submission" date="2021-02" db="EMBL/GenBank/DDBJ databases">
        <authorList>
            <person name="Nowell W R."/>
        </authorList>
    </citation>
    <scope>NUCLEOTIDE SEQUENCE</scope>
</reference>
<evidence type="ECO:0000256" key="1">
    <source>
        <dbReference type="ARBA" id="ARBA00012220"/>
    </source>
</evidence>
<dbReference type="EC" id="6.3.2.2" evidence="1 6"/>
<dbReference type="AlphaFoldDB" id="A0A820ZPR8"/>
<gene>
    <name evidence="7" type="ORF">OVN521_LOCUS43820</name>
</gene>
<dbReference type="GO" id="GO:0005524">
    <property type="term" value="F:ATP binding"/>
    <property type="evidence" value="ECO:0007669"/>
    <property type="project" value="UniProtKB-UniRule"/>
</dbReference>
<dbReference type="GO" id="GO:0006750">
    <property type="term" value="P:glutathione biosynthetic process"/>
    <property type="evidence" value="ECO:0007669"/>
    <property type="project" value="UniProtKB-UniRule"/>
</dbReference>
<organism evidence="7 8">
    <name type="scientific">Rotaria magnacalcarata</name>
    <dbReference type="NCBI Taxonomy" id="392030"/>
    <lineage>
        <taxon>Eukaryota</taxon>
        <taxon>Metazoa</taxon>
        <taxon>Spiralia</taxon>
        <taxon>Gnathifera</taxon>
        <taxon>Rotifera</taxon>
        <taxon>Eurotatoria</taxon>
        <taxon>Bdelloidea</taxon>
        <taxon>Philodinida</taxon>
        <taxon>Philodinidae</taxon>
        <taxon>Rotaria</taxon>
    </lineage>
</organism>
<dbReference type="PANTHER" id="PTHR11164">
    <property type="entry name" value="GLUTAMATE CYSTEINE LIGASE"/>
    <property type="match status" value="1"/>
</dbReference>
<feature type="non-terminal residue" evidence="7">
    <location>
        <position position="1"/>
    </location>
</feature>
<evidence type="ECO:0000256" key="2">
    <source>
        <dbReference type="ARBA" id="ARBA00022598"/>
    </source>
</evidence>
<dbReference type="Proteomes" id="UP000663866">
    <property type="component" value="Unassembled WGS sequence"/>
</dbReference>
<dbReference type="UniPathway" id="UPA00142">
    <property type="reaction ID" value="UER00209"/>
</dbReference>
<proteinExistence type="inferred from homology"/>
<evidence type="ECO:0000313" key="7">
    <source>
        <dbReference type="EMBL" id="CAF4565367.1"/>
    </source>
</evidence>
<dbReference type="PANTHER" id="PTHR11164:SF0">
    <property type="entry name" value="GLUTAMATE--CYSTEINE LIGASE CATALYTIC SUBUNIT"/>
    <property type="match status" value="1"/>
</dbReference>
<comment type="catalytic activity">
    <reaction evidence="6">
        <text>L-cysteine + L-glutamate + ATP = gamma-L-glutamyl-L-cysteine + ADP + phosphate + H(+)</text>
        <dbReference type="Rhea" id="RHEA:13285"/>
        <dbReference type="ChEBI" id="CHEBI:15378"/>
        <dbReference type="ChEBI" id="CHEBI:29985"/>
        <dbReference type="ChEBI" id="CHEBI:30616"/>
        <dbReference type="ChEBI" id="CHEBI:35235"/>
        <dbReference type="ChEBI" id="CHEBI:43474"/>
        <dbReference type="ChEBI" id="CHEBI:58173"/>
        <dbReference type="ChEBI" id="CHEBI:456216"/>
        <dbReference type="EC" id="6.3.2.2"/>
    </reaction>
</comment>
<keyword evidence="8" id="KW-1185">Reference proteome</keyword>
<evidence type="ECO:0000256" key="4">
    <source>
        <dbReference type="ARBA" id="ARBA00022741"/>
    </source>
</evidence>
<sequence length="98" mass="11383">FESSICCSDPFKTPNHSRTMFLNKNVIERRQSKVSANVPIMKDFNTKDTFTDDFSSYGIENWQNYLLNLRDNYIHLDSSSISWGCCCLQVTFQAACFF</sequence>
<dbReference type="EMBL" id="CAJOBG010064132">
    <property type="protein sequence ID" value="CAF4565367.1"/>
    <property type="molecule type" value="Genomic_DNA"/>
</dbReference>